<keyword evidence="1 3" id="KW-0129">CBS domain</keyword>
<dbReference type="PATRIC" id="fig|1110509.7.peg.404"/>
<evidence type="ECO:0000256" key="4">
    <source>
        <dbReference type="PROSITE-ProRule" id="PRU01249"/>
    </source>
</evidence>
<feature type="binding site" evidence="4">
    <location>
        <position position="148"/>
    </location>
    <ligand>
        <name>Zn(2+)</name>
        <dbReference type="ChEBI" id="CHEBI:29105"/>
    </ligand>
</feature>
<evidence type="ECO:0000313" key="7">
    <source>
        <dbReference type="EMBL" id="AET63749.1"/>
    </source>
</evidence>
<keyword evidence="4" id="KW-0479">Metal-binding</keyword>
<name>G7WM84_METH6</name>
<dbReference type="SMART" id="SM00116">
    <property type="entry name" value="CBS"/>
    <property type="match status" value="2"/>
</dbReference>
<dbReference type="PANTHER" id="PTHR43080:SF2">
    <property type="entry name" value="CBS DOMAIN-CONTAINING PROTEIN"/>
    <property type="match status" value="1"/>
</dbReference>
<feature type="binding site" evidence="4">
    <location>
        <position position="164"/>
    </location>
    <ligand>
        <name>Fe cation</name>
        <dbReference type="ChEBI" id="CHEBI:24875"/>
    </ligand>
</feature>
<dbReference type="SUPFAM" id="SSF54631">
    <property type="entry name" value="CBS-domain pair"/>
    <property type="match status" value="1"/>
</dbReference>
<dbReference type="AlphaFoldDB" id="G7WM84"/>
<dbReference type="PROSITE" id="PS51901">
    <property type="entry name" value="ACP_MB"/>
    <property type="match status" value="1"/>
</dbReference>
<sequence>MITIDSKVDVVKAANKMFSANVGSLIVIHDDQPMGIITERDLVGKIVARAANPREVKVRDVMSSPLITVHPDVSLSEAAIKMLKSGVKRLPVISSDGKLVGIITDTDLVSGSASIGMGEILSHLIEMHRDSVHFEEQREMIRGICERCGQISDSLESVNGELLCWSCRDGNR</sequence>
<feature type="binding site" evidence="4">
    <location>
        <position position="145"/>
    </location>
    <ligand>
        <name>Zn(2+)</name>
        <dbReference type="ChEBI" id="CHEBI:29105"/>
    </ligand>
</feature>
<organism evidence="7 8">
    <name type="scientific">Methanothrix harundinacea (strain 6Ac)</name>
    <name type="common">Methanosaeta harundinacea</name>
    <dbReference type="NCBI Taxonomy" id="1110509"/>
    <lineage>
        <taxon>Archaea</taxon>
        <taxon>Methanobacteriati</taxon>
        <taxon>Methanobacteriota</taxon>
        <taxon>Stenosarchaea group</taxon>
        <taxon>Methanomicrobia</taxon>
        <taxon>Methanotrichales</taxon>
        <taxon>Methanotrichaceae</taxon>
        <taxon>Methanothrix</taxon>
    </lineage>
</organism>
<evidence type="ECO:0000256" key="3">
    <source>
        <dbReference type="PROSITE-ProRule" id="PRU00703"/>
    </source>
</evidence>
<dbReference type="InterPro" id="IPR051257">
    <property type="entry name" value="Diverse_CBS-Domain"/>
</dbReference>
<dbReference type="InterPro" id="IPR044065">
    <property type="entry name" value="ACP_MB"/>
</dbReference>
<keyword evidence="8" id="KW-1185">Reference proteome</keyword>
<feature type="binding site" evidence="4">
    <location>
        <position position="167"/>
    </location>
    <ligand>
        <name>Zn(2+)</name>
        <dbReference type="ChEBI" id="CHEBI:29105"/>
    </ligand>
</feature>
<dbReference type="EMBL" id="CP003117">
    <property type="protein sequence ID" value="AET63749.1"/>
    <property type="molecule type" value="Genomic_DNA"/>
</dbReference>
<protein>
    <submittedName>
        <fullName evidence="7">Putative signal-transduction protein with CBS domains</fullName>
    </submittedName>
</protein>
<evidence type="ECO:0000256" key="1">
    <source>
        <dbReference type="ARBA" id="ARBA00023122"/>
    </source>
</evidence>
<keyword evidence="4" id="KW-0408">Iron</keyword>
<dbReference type="InterPro" id="IPR046342">
    <property type="entry name" value="CBS_dom_sf"/>
</dbReference>
<dbReference type="GO" id="GO:0009086">
    <property type="term" value="P:methionine biosynthetic process"/>
    <property type="evidence" value="ECO:0007669"/>
    <property type="project" value="UniProtKB-KW"/>
</dbReference>
<dbReference type="InterPro" id="IPR000644">
    <property type="entry name" value="CBS_dom"/>
</dbReference>
<dbReference type="KEGG" id="mhi:Mhar_0362"/>
<feature type="binding site" evidence="4">
    <location>
        <position position="167"/>
    </location>
    <ligand>
        <name>Fe cation</name>
        <dbReference type="ChEBI" id="CHEBI:24875"/>
    </ligand>
</feature>
<feature type="binding site" evidence="4">
    <location>
        <position position="164"/>
    </location>
    <ligand>
        <name>Zn(2+)</name>
        <dbReference type="ChEBI" id="CHEBI:29105"/>
    </ligand>
</feature>
<feature type="domain" description="ACP-type MB" evidence="6">
    <location>
        <begin position="140"/>
        <end position="172"/>
    </location>
</feature>
<evidence type="ECO:0000256" key="2">
    <source>
        <dbReference type="ARBA" id="ARBA00023167"/>
    </source>
</evidence>
<feature type="domain" description="CBS" evidence="5">
    <location>
        <begin position="1"/>
        <end position="56"/>
    </location>
</feature>
<dbReference type="Gene3D" id="3.10.580.10">
    <property type="entry name" value="CBS-domain"/>
    <property type="match status" value="1"/>
</dbReference>
<feature type="domain" description="CBS" evidence="5">
    <location>
        <begin position="62"/>
        <end position="120"/>
    </location>
</feature>
<dbReference type="PROSITE" id="PS51371">
    <property type="entry name" value="CBS"/>
    <property type="match status" value="2"/>
</dbReference>
<feature type="binding site" evidence="4">
    <location>
        <position position="145"/>
    </location>
    <ligand>
        <name>Fe cation</name>
        <dbReference type="ChEBI" id="CHEBI:24875"/>
    </ligand>
</feature>
<keyword evidence="2" id="KW-0486">Methionine biosynthesis</keyword>
<reference evidence="7 8" key="1">
    <citation type="journal article" date="2012" name="PLoS ONE">
        <title>The genome characteristics and predicted function of methyl-group oxidation pathway in the obligate aceticlastic methanogens, Methanosaeta spp.</title>
        <authorList>
            <person name="Zhu J."/>
            <person name="Zheng H."/>
            <person name="Ai G."/>
            <person name="Zhang G."/>
            <person name="Liu D."/>
            <person name="Liu X."/>
            <person name="Dong X."/>
        </authorList>
    </citation>
    <scope>NUCLEOTIDE SEQUENCE [LARGE SCALE GENOMIC DNA]</scope>
    <source>
        <strain evidence="7 8">6Ac</strain>
    </source>
</reference>
<evidence type="ECO:0000313" key="8">
    <source>
        <dbReference type="Proteomes" id="UP000005877"/>
    </source>
</evidence>
<dbReference type="GO" id="GO:0046872">
    <property type="term" value="F:metal ion binding"/>
    <property type="evidence" value="ECO:0007669"/>
    <property type="project" value="UniProtKB-KW"/>
</dbReference>
<feature type="binding site" evidence="4">
    <location>
        <position position="148"/>
    </location>
    <ligand>
        <name>Fe cation</name>
        <dbReference type="ChEBI" id="CHEBI:24875"/>
    </ligand>
</feature>
<gene>
    <name evidence="7" type="ordered locus">Mhar_0362</name>
</gene>
<keyword evidence="4" id="KW-0862">Zinc</keyword>
<dbReference type="Pfam" id="PF00571">
    <property type="entry name" value="CBS"/>
    <property type="match status" value="2"/>
</dbReference>
<dbReference type="PANTHER" id="PTHR43080">
    <property type="entry name" value="CBS DOMAIN-CONTAINING PROTEIN CBSX3, MITOCHONDRIAL"/>
    <property type="match status" value="1"/>
</dbReference>
<accession>G7WM84</accession>
<proteinExistence type="predicted"/>
<dbReference type="Proteomes" id="UP000005877">
    <property type="component" value="Chromosome"/>
</dbReference>
<dbReference type="HOGENOM" id="CLU_040681_7_0_2"/>
<keyword evidence="2" id="KW-0028">Amino-acid biosynthesis</keyword>
<evidence type="ECO:0000259" key="6">
    <source>
        <dbReference type="PROSITE" id="PS51901"/>
    </source>
</evidence>
<dbReference type="STRING" id="1110509.Mhar_0362"/>
<evidence type="ECO:0000259" key="5">
    <source>
        <dbReference type="PROSITE" id="PS51371"/>
    </source>
</evidence>